<reference evidence="1 2" key="1">
    <citation type="submission" date="2012-06" db="EMBL/GenBank/DDBJ databases">
        <title>Finished chromosome of genome of Microcoleus sp. PCC 7113.</title>
        <authorList>
            <consortium name="US DOE Joint Genome Institute"/>
            <person name="Gugger M."/>
            <person name="Coursin T."/>
            <person name="Rippka R."/>
            <person name="Tandeau De Marsac N."/>
            <person name="Huntemann M."/>
            <person name="Wei C.-L."/>
            <person name="Han J."/>
            <person name="Detter J.C."/>
            <person name="Han C."/>
            <person name="Tapia R."/>
            <person name="Chen A."/>
            <person name="Kyrpides N."/>
            <person name="Mavromatis K."/>
            <person name="Markowitz V."/>
            <person name="Szeto E."/>
            <person name="Ivanova N."/>
            <person name="Pagani I."/>
            <person name="Pati A."/>
            <person name="Goodwin L."/>
            <person name="Nordberg H.P."/>
            <person name="Cantor M.N."/>
            <person name="Hua S.X."/>
            <person name="Woyke T."/>
            <person name="Kerfeld C.A."/>
        </authorList>
    </citation>
    <scope>NUCLEOTIDE SEQUENCE [LARGE SCALE GENOMIC DNA]</scope>
    <source>
        <strain evidence="1 2">PCC 7113</strain>
    </source>
</reference>
<dbReference type="Pfam" id="PF08869">
    <property type="entry name" value="XisI"/>
    <property type="match status" value="1"/>
</dbReference>
<dbReference type="InterPro" id="IPR014968">
    <property type="entry name" value="XisI"/>
</dbReference>
<evidence type="ECO:0000313" key="1">
    <source>
        <dbReference type="EMBL" id="AFZ18862.1"/>
    </source>
</evidence>
<protein>
    <submittedName>
        <fullName evidence="1">XisH protein/XisI protein</fullName>
    </submittedName>
</protein>
<dbReference type="CDD" id="cd16382">
    <property type="entry name" value="XisI-like"/>
    <property type="match status" value="1"/>
</dbReference>
<evidence type="ECO:0000313" key="2">
    <source>
        <dbReference type="Proteomes" id="UP000010471"/>
    </source>
</evidence>
<dbReference type="KEGG" id="mic:Mic7113_3113"/>
<dbReference type="Pfam" id="PF08814">
    <property type="entry name" value="XisH"/>
    <property type="match status" value="1"/>
</dbReference>
<dbReference type="eggNOG" id="ENOG50306YD">
    <property type="taxonomic scope" value="Bacteria"/>
</dbReference>
<dbReference type="PATRIC" id="fig|1173027.3.peg.3434"/>
<dbReference type="InterPro" id="IPR011335">
    <property type="entry name" value="Restrct_endonuc-II-like"/>
</dbReference>
<accession>K9WH53</accession>
<keyword evidence="2" id="KW-1185">Reference proteome</keyword>
<dbReference type="SUPFAM" id="SSF143847">
    <property type="entry name" value="XisI-like"/>
    <property type="match status" value="1"/>
</dbReference>
<dbReference type="HOGENOM" id="CLU_149829_1_0_3"/>
<dbReference type="STRING" id="1173027.Mic7113_3113"/>
<dbReference type="AlphaFoldDB" id="K9WH53"/>
<dbReference type="Proteomes" id="UP000010471">
    <property type="component" value="Chromosome"/>
</dbReference>
<dbReference type="InterPro" id="IPR035943">
    <property type="entry name" value="XisI-like_sf"/>
</dbReference>
<organism evidence="1 2">
    <name type="scientific">Allocoleopsis franciscana PCC 7113</name>
    <dbReference type="NCBI Taxonomy" id="1173027"/>
    <lineage>
        <taxon>Bacteria</taxon>
        <taxon>Bacillati</taxon>
        <taxon>Cyanobacteriota</taxon>
        <taxon>Cyanophyceae</taxon>
        <taxon>Coleofasciculales</taxon>
        <taxon>Coleofasciculaceae</taxon>
        <taxon>Allocoleopsis</taxon>
        <taxon>Allocoleopsis franciscana</taxon>
    </lineage>
</organism>
<dbReference type="InterPro" id="IPR014919">
    <property type="entry name" value="XisH"/>
</dbReference>
<sequence>MARDRFHQIVKTALVKDGWTVTHDPLQIMEKLSDKITQYQQIVQQLLLRYAEIKPAYGEIEVETIFDTARNHYQIVHLGWQHKRWVHHCVMHLDIRNEKIWIFYNSTEHDIAADLVNLGVPKHDIVLGFHPPFVREMSDYAIG</sequence>
<name>K9WH53_9CYAN</name>
<dbReference type="EMBL" id="CP003630">
    <property type="protein sequence ID" value="AFZ18862.1"/>
    <property type="molecule type" value="Genomic_DNA"/>
</dbReference>
<dbReference type="Gene3D" id="3.30.310.110">
    <property type="entry name" value="XisI-like"/>
    <property type="match status" value="1"/>
</dbReference>
<proteinExistence type="predicted"/>
<dbReference type="SUPFAM" id="SSF52980">
    <property type="entry name" value="Restriction endonuclease-like"/>
    <property type="match status" value="1"/>
</dbReference>
<gene>
    <name evidence="1" type="ORF">Mic7113_3113</name>
</gene>